<reference evidence="1 2" key="2">
    <citation type="journal article" date="2022" name="Mol. Ecol. Resour.">
        <title>The genomes of chicory, endive, great burdock and yacon provide insights into Asteraceae paleo-polyploidization history and plant inulin production.</title>
        <authorList>
            <person name="Fan W."/>
            <person name="Wang S."/>
            <person name="Wang H."/>
            <person name="Wang A."/>
            <person name="Jiang F."/>
            <person name="Liu H."/>
            <person name="Zhao H."/>
            <person name="Xu D."/>
            <person name="Zhang Y."/>
        </authorList>
    </citation>
    <scope>NUCLEOTIDE SEQUENCE [LARGE SCALE GENOMIC DNA]</scope>
    <source>
        <strain evidence="2">cv. Niubang</strain>
    </source>
</reference>
<reference evidence="2" key="1">
    <citation type="journal article" date="2022" name="Mol. Ecol. Resour.">
        <title>The genomes of chicory, endive, great burdock and yacon provide insights into Asteraceae palaeo-polyploidization history and plant inulin production.</title>
        <authorList>
            <person name="Fan W."/>
            <person name="Wang S."/>
            <person name="Wang H."/>
            <person name="Wang A."/>
            <person name="Jiang F."/>
            <person name="Liu H."/>
            <person name="Zhao H."/>
            <person name="Xu D."/>
            <person name="Zhang Y."/>
        </authorList>
    </citation>
    <scope>NUCLEOTIDE SEQUENCE [LARGE SCALE GENOMIC DNA]</scope>
    <source>
        <strain evidence="2">cv. Niubang</strain>
    </source>
</reference>
<name>A0ACB8ZYP3_ARCLA</name>
<evidence type="ECO:0000313" key="1">
    <source>
        <dbReference type="EMBL" id="KAI3702687.1"/>
    </source>
</evidence>
<comment type="caution">
    <text evidence="1">The sequence shown here is derived from an EMBL/GenBank/DDBJ whole genome shotgun (WGS) entry which is preliminary data.</text>
</comment>
<gene>
    <name evidence="1" type="ORF">L6452_28436</name>
</gene>
<proteinExistence type="predicted"/>
<keyword evidence="2" id="KW-1185">Reference proteome</keyword>
<sequence>MARHKQKMEAEPNEKKRSQLANKMKNWEKALTEVADLKGEEANGRRETVLIERIVKEINSRLELNKQDIGDVTWMDIHDANVATSKIEKLLLRNKTLLVLDGIDHFEQLDVLIGTSGLHPGSKIIVTTKDASLTEKWDGKNSRSCP</sequence>
<protein>
    <submittedName>
        <fullName evidence="1">Uncharacterized protein</fullName>
    </submittedName>
</protein>
<dbReference type="EMBL" id="CM042055">
    <property type="protein sequence ID" value="KAI3702687.1"/>
    <property type="molecule type" value="Genomic_DNA"/>
</dbReference>
<dbReference type="Proteomes" id="UP001055879">
    <property type="component" value="Linkage Group LG09"/>
</dbReference>
<organism evidence="1 2">
    <name type="scientific">Arctium lappa</name>
    <name type="common">Greater burdock</name>
    <name type="synonym">Lappa major</name>
    <dbReference type="NCBI Taxonomy" id="4217"/>
    <lineage>
        <taxon>Eukaryota</taxon>
        <taxon>Viridiplantae</taxon>
        <taxon>Streptophyta</taxon>
        <taxon>Embryophyta</taxon>
        <taxon>Tracheophyta</taxon>
        <taxon>Spermatophyta</taxon>
        <taxon>Magnoliopsida</taxon>
        <taxon>eudicotyledons</taxon>
        <taxon>Gunneridae</taxon>
        <taxon>Pentapetalae</taxon>
        <taxon>asterids</taxon>
        <taxon>campanulids</taxon>
        <taxon>Asterales</taxon>
        <taxon>Asteraceae</taxon>
        <taxon>Carduoideae</taxon>
        <taxon>Cardueae</taxon>
        <taxon>Arctiinae</taxon>
        <taxon>Arctium</taxon>
    </lineage>
</organism>
<accession>A0ACB8ZYP3</accession>
<evidence type="ECO:0000313" key="2">
    <source>
        <dbReference type="Proteomes" id="UP001055879"/>
    </source>
</evidence>